<organism evidence="1 2">
    <name type="scientific">Streptomyces cavernicola</name>
    <dbReference type="NCBI Taxonomy" id="3043613"/>
    <lineage>
        <taxon>Bacteria</taxon>
        <taxon>Bacillati</taxon>
        <taxon>Actinomycetota</taxon>
        <taxon>Actinomycetes</taxon>
        <taxon>Kitasatosporales</taxon>
        <taxon>Streptomycetaceae</taxon>
        <taxon>Streptomyces</taxon>
    </lineage>
</organism>
<accession>A0ABT6SJF6</accession>
<dbReference type="RefSeq" id="WP_282546245.1">
    <property type="nucleotide sequence ID" value="NZ_JASCIQ010000044.1"/>
</dbReference>
<reference evidence="1 2" key="1">
    <citation type="submission" date="2023-05" db="EMBL/GenBank/DDBJ databases">
        <title>Draft genome sequence of Streptomyces sp. B-S-A6 isolated from a cave soil in Thailand.</title>
        <authorList>
            <person name="Chamroensaksri N."/>
            <person name="Muangham S."/>
        </authorList>
    </citation>
    <scope>NUCLEOTIDE SEQUENCE [LARGE SCALE GENOMIC DNA]</scope>
    <source>
        <strain evidence="1 2">B-S-A6</strain>
    </source>
</reference>
<dbReference type="EMBL" id="JASCIQ010000044">
    <property type="protein sequence ID" value="MDI3408335.1"/>
    <property type="molecule type" value="Genomic_DNA"/>
</dbReference>
<sequence length="189" mass="21561">MPERNIDHGKFGARGIKGSEAAARQLDRLAGGISTPVEQKRGLTARLNYLMRSERSRKAAHEAGLPSDRTVKAWRDGKRQPSKASLRKVEQAYQTVRRQNVARSMKARLNQDGRGTRVELHPQNQSQVDRRFQRHTPYRTLNVRAWDSLVDAWADNDSGRMEQEWETIVVDLGSDWGQYEYVSNIGFAA</sequence>
<evidence type="ECO:0000313" key="2">
    <source>
        <dbReference type="Proteomes" id="UP001223978"/>
    </source>
</evidence>
<gene>
    <name evidence="1" type="ORF">QIS96_31515</name>
</gene>
<protein>
    <submittedName>
        <fullName evidence="1">Transcriptional regulator</fullName>
    </submittedName>
</protein>
<keyword evidence="2" id="KW-1185">Reference proteome</keyword>
<name>A0ABT6SJF6_9ACTN</name>
<proteinExistence type="predicted"/>
<evidence type="ECO:0000313" key="1">
    <source>
        <dbReference type="EMBL" id="MDI3408335.1"/>
    </source>
</evidence>
<dbReference type="Proteomes" id="UP001223978">
    <property type="component" value="Unassembled WGS sequence"/>
</dbReference>
<comment type="caution">
    <text evidence="1">The sequence shown here is derived from an EMBL/GenBank/DDBJ whole genome shotgun (WGS) entry which is preliminary data.</text>
</comment>